<dbReference type="eggNOG" id="KOG1983">
    <property type="taxonomic scope" value="Eukaryota"/>
</dbReference>
<dbReference type="GO" id="GO:0045159">
    <property type="term" value="F:myosin II binding"/>
    <property type="evidence" value="ECO:0007669"/>
    <property type="project" value="TreeGrafter"/>
</dbReference>
<dbReference type="STRING" id="1128400.I2FYH8"/>
<dbReference type="Pfam" id="PF08596">
    <property type="entry name" value="Lgl_C"/>
    <property type="match status" value="1"/>
</dbReference>
<proteinExistence type="inferred from homology"/>
<feature type="region of interest" description="Disordered" evidence="4">
    <location>
        <begin position="134"/>
        <end position="165"/>
    </location>
</feature>
<comment type="similarity">
    <text evidence="1">Belongs to the WD repeat L(2)GL family.</text>
</comment>
<dbReference type="OrthoDB" id="19944at2759"/>
<dbReference type="SUPFAM" id="SSF50978">
    <property type="entry name" value="WD40 repeat-like"/>
    <property type="match status" value="1"/>
</dbReference>
<feature type="region of interest" description="Disordered" evidence="4">
    <location>
        <begin position="774"/>
        <end position="810"/>
    </location>
</feature>
<feature type="region of interest" description="Disordered" evidence="4">
    <location>
        <begin position="595"/>
        <end position="629"/>
    </location>
</feature>
<dbReference type="GO" id="GO:0005886">
    <property type="term" value="C:plasma membrane"/>
    <property type="evidence" value="ECO:0007669"/>
    <property type="project" value="TreeGrafter"/>
</dbReference>
<dbReference type="PROSITE" id="PS50082">
    <property type="entry name" value="WD_REPEATS_2"/>
    <property type="match status" value="1"/>
</dbReference>
<comment type="caution">
    <text evidence="6">The sequence shown here is derived from an EMBL/GenBank/DDBJ whole genome shotgun (WGS) entry which is preliminary data.</text>
</comment>
<keyword evidence="3" id="KW-0853">WD repeat</keyword>
<feature type="region of interest" description="Disordered" evidence="4">
    <location>
        <begin position="827"/>
        <end position="891"/>
    </location>
</feature>
<evidence type="ECO:0000256" key="3">
    <source>
        <dbReference type="PROSITE-ProRule" id="PRU00221"/>
    </source>
</evidence>
<feature type="region of interest" description="Disordered" evidence="4">
    <location>
        <begin position="1278"/>
        <end position="1316"/>
    </location>
</feature>
<dbReference type="GO" id="GO:0019905">
    <property type="term" value="F:syntaxin binding"/>
    <property type="evidence" value="ECO:0007669"/>
    <property type="project" value="TreeGrafter"/>
</dbReference>
<dbReference type="GO" id="GO:0005737">
    <property type="term" value="C:cytoplasm"/>
    <property type="evidence" value="ECO:0007669"/>
    <property type="project" value="TreeGrafter"/>
</dbReference>
<feature type="region of interest" description="Disordered" evidence="4">
    <location>
        <begin position="381"/>
        <end position="400"/>
    </location>
</feature>
<evidence type="ECO:0000313" key="7">
    <source>
        <dbReference type="Proteomes" id="UP000006174"/>
    </source>
</evidence>
<gene>
    <name evidence="6" type="ORF">UHOR_05082</name>
</gene>
<evidence type="ECO:0000259" key="5">
    <source>
        <dbReference type="Pfam" id="PF08596"/>
    </source>
</evidence>
<sequence length="1387" mass="149515">MSWIKSLRDRAAQAGGSKVPETPYHTDWSRSLANAQLSSAGTFNEGLLSGLALPGEVTAMAFEPVQGFLAVGTTLGTIHLFGSPAVQISFSLRPAHKVSHLTFKSDTGLLICIDEKDNISIYDLSRPDPQIRAAQGSSNNQYRASTASTGHSITGPPHPDTPQRVGVHTVRNKVVSIEVSSAHSHMFLGLRDGTVDTFDLERMSHSPYRVPNLWWEEEEILRKSGVPDAPNRRHVPLIIDIKTHPKDINQLLLAYEGGAILLDVRERAVLKTFQLRLLPGALGSGGNPQLIWTERASPATCVAWRPDGEVFAMGHEDGCISFWHVRDDDKPIMVRTLDCLDVEKPVTDPALMETPRPPKEPVFKLAWSGFPEKGWIDKASESAASWQSQQRQRSTSTTEYTQEPLKGTVLTILGGANLGLDTPGLFCVSLPPYAAALSLWGGGTVEANHKLRVALHDSLIPSSEVVYPTSSAVEDFILLPRSNPHYSGHYDPSAVVILLAADPALPTLPPPAAARGLACFAFPPHPRTGTSAARYAGAGPSSAPYPLVPQKELHLPLPLTLAGGGAILGAKLETLTPHAYRKLVGPLDVTGLNQKQEQEASGSALRSSYNETKPPVELSGGKASASLSGEGTETIPEVLRSSSFRILFSWHLDGTVRFYDASPHLLLMGEVDDGDLRSQSPSPRIWLQTGFPSPLPHLTIDVRNVLRDPSMMGHPSFDRTRGRARVHVVQFAAEVLEATISLSTGQLLNMRFGFAQLSETDAIQEEVEETLREEAEQSHFAIPPVSSPRGAGRSSLSLASPRSEHGMGTAKQLDAEMSQAMHELGVGQNDQGELPTQMGTPHAAGVPPPRPRRDPKRLSAHGMQDFDAHSGSFDHEAPGAMPPASGPRHSAAMPPIAAMQEYDEIVMLQHLADPRHDGFKPNVMIDLMRGEVSAFACSNIGFLAIAHGTALAVMDFRSAELILKEGFGGQQDSSMGDSSDARALRKVLEAESKSPIMHLSFSICRVAEDPSLAPRLIVIRVNGLTTVWTLQKTLDMWLIERTSTHKLEELSDVRAVHILDLEGRARSALPNELQQALREQEYGPIGSISEATVPEADVLLGFTDRQVSLRYGVTGPVVSRADVGEGVLGCGVIERAQDKVASIATRTSIRLFSLPKLEPIVRLQRHYRELGESRGVRPSVCFDAHGDFIEVCSSLDVRLWTMFASLRRAGQPNLTLFNAALTHAMPLHPGAVGSAAGVATSIAGWFGTKTTGALSIGAQMDAALAGPKRPDALKLGEVLRPRDYRPPVAPQPEASSSRAKPEEGRPTSGLAAAQRDASKAKAVAASTESAWTTGYQNIDLLKARGAMVSGIEDGLTSLERGASNFLKSTREAAIKGAAKDKLNKMFF</sequence>
<keyword evidence="2" id="KW-0268">Exocytosis</keyword>
<dbReference type="InterPro" id="IPR015943">
    <property type="entry name" value="WD40/YVTN_repeat-like_dom_sf"/>
</dbReference>
<dbReference type="PANTHER" id="PTHR10241">
    <property type="entry name" value="LETHAL 2 GIANT LARVAE PROTEIN"/>
    <property type="match status" value="1"/>
</dbReference>
<evidence type="ECO:0000256" key="4">
    <source>
        <dbReference type="SAM" id="MobiDB-lite"/>
    </source>
</evidence>
<dbReference type="InterPro" id="IPR013905">
    <property type="entry name" value="Lgl_C_dom"/>
</dbReference>
<dbReference type="PANTHER" id="PTHR10241:SF25">
    <property type="entry name" value="TOMOSYN, ISOFORM C"/>
    <property type="match status" value="1"/>
</dbReference>
<dbReference type="EMBL" id="CAGI01000169">
    <property type="protein sequence ID" value="CCF51971.1"/>
    <property type="molecule type" value="Genomic_DNA"/>
</dbReference>
<name>I2FYH8_USTHO</name>
<feature type="repeat" description="WD" evidence="3">
    <location>
        <begin position="292"/>
        <end position="333"/>
    </location>
</feature>
<dbReference type="HOGENOM" id="CLU_005737_0_0_1"/>
<feature type="compositionally biased region" description="Low complexity" evidence="4">
    <location>
        <begin position="617"/>
        <end position="629"/>
    </location>
</feature>
<dbReference type="Gene3D" id="2.130.10.10">
    <property type="entry name" value="YVTN repeat-like/Quinoprotein amine dehydrogenase"/>
    <property type="match status" value="2"/>
</dbReference>
<protein>
    <recommendedName>
        <fullName evidence="5">Lethal giant larvae (Lgl)-like C-terminal domain-containing protein</fullName>
    </recommendedName>
</protein>
<dbReference type="FunFam" id="2.130.10.10:FF:002916">
    <property type="entry name" value="Chromosome 8, whole genome shotgun sequence"/>
    <property type="match status" value="1"/>
</dbReference>
<evidence type="ECO:0000256" key="1">
    <source>
        <dbReference type="ARBA" id="ARBA00008070"/>
    </source>
</evidence>
<dbReference type="GO" id="GO:0005096">
    <property type="term" value="F:GTPase activator activity"/>
    <property type="evidence" value="ECO:0007669"/>
    <property type="project" value="TreeGrafter"/>
</dbReference>
<organism evidence="6 7">
    <name type="scientific">Ustilago hordei</name>
    <name type="common">Barley covered smut fungus</name>
    <dbReference type="NCBI Taxonomy" id="120017"/>
    <lineage>
        <taxon>Eukaryota</taxon>
        <taxon>Fungi</taxon>
        <taxon>Dikarya</taxon>
        <taxon>Basidiomycota</taxon>
        <taxon>Ustilaginomycotina</taxon>
        <taxon>Ustilaginomycetes</taxon>
        <taxon>Ustilaginales</taxon>
        <taxon>Ustilaginaceae</taxon>
        <taxon>Ustilago</taxon>
    </lineage>
</organism>
<dbReference type="GO" id="GO:0006893">
    <property type="term" value="P:Golgi to plasma membrane transport"/>
    <property type="evidence" value="ECO:0007669"/>
    <property type="project" value="TreeGrafter"/>
</dbReference>
<dbReference type="SMART" id="SM00320">
    <property type="entry name" value="WD40"/>
    <property type="match status" value="5"/>
</dbReference>
<keyword evidence="7" id="KW-1185">Reference proteome</keyword>
<dbReference type="Proteomes" id="UP000006174">
    <property type="component" value="Unassembled WGS sequence"/>
</dbReference>
<reference evidence="6 7" key="1">
    <citation type="journal article" date="2012" name="Plant Cell">
        <title>Genome comparison of barley and maize smut fungi reveals targeted loss of RNA silencing components and species-specific presence of transposable elements.</title>
        <authorList>
            <person name="Laurie J.D."/>
            <person name="Ali S."/>
            <person name="Linning R."/>
            <person name="Mannhaupt G."/>
            <person name="Wong P."/>
            <person name="Gueldener U."/>
            <person name="Muensterkoetter M."/>
            <person name="Moore R."/>
            <person name="Kahmann R."/>
            <person name="Bakkeren G."/>
            <person name="Schirawski J."/>
        </authorList>
    </citation>
    <scope>NUCLEOTIDE SEQUENCE [LARGE SCALE GENOMIC DNA]</scope>
    <source>
        <strain evidence="7">Uh4875-4</strain>
    </source>
</reference>
<feature type="compositionally biased region" description="Basic and acidic residues" evidence="4">
    <location>
        <begin position="864"/>
        <end position="877"/>
    </location>
</feature>
<dbReference type="OMA" id="AWSGFPN"/>
<feature type="compositionally biased region" description="Polar residues" evidence="4">
    <location>
        <begin position="595"/>
        <end position="611"/>
    </location>
</feature>
<dbReference type="GO" id="GO:0006887">
    <property type="term" value="P:exocytosis"/>
    <property type="evidence" value="ECO:0007669"/>
    <property type="project" value="UniProtKB-KW"/>
</dbReference>
<feature type="compositionally biased region" description="Polar residues" evidence="4">
    <location>
        <begin position="135"/>
        <end position="152"/>
    </location>
</feature>
<feature type="domain" description="Lethal giant larvae (Lgl)-like C-terminal" evidence="5">
    <location>
        <begin position="900"/>
        <end position="1271"/>
    </location>
</feature>
<accession>I2FYH8</accession>
<dbReference type="InterPro" id="IPR036322">
    <property type="entry name" value="WD40_repeat_dom_sf"/>
</dbReference>
<evidence type="ECO:0000256" key="2">
    <source>
        <dbReference type="ARBA" id="ARBA00022483"/>
    </source>
</evidence>
<evidence type="ECO:0000313" key="6">
    <source>
        <dbReference type="EMBL" id="CCF51971.1"/>
    </source>
</evidence>
<dbReference type="InterPro" id="IPR001680">
    <property type="entry name" value="WD40_rpt"/>
</dbReference>